<evidence type="ECO:0000313" key="2">
    <source>
        <dbReference type="Proteomes" id="UP001164539"/>
    </source>
</evidence>
<protein>
    <submittedName>
        <fullName evidence="1">F-box protein MAX2</fullName>
    </submittedName>
</protein>
<name>A0ACC1Z326_MELAZ</name>
<reference evidence="1 2" key="1">
    <citation type="journal article" date="2023" name="Science">
        <title>Complex scaffold remodeling in plant triterpene biosynthesis.</title>
        <authorList>
            <person name="De La Pena R."/>
            <person name="Hodgson H."/>
            <person name="Liu J.C."/>
            <person name="Stephenson M.J."/>
            <person name="Martin A.C."/>
            <person name="Owen C."/>
            <person name="Harkess A."/>
            <person name="Leebens-Mack J."/>
            <person name="Jimenez L.E."/>
            <person name="Osbourn A."/>
            <person name="Sattely E.S."/>
        </authorList>
    </citation>
    <scope>NUCLEOTIDE SEQUENCE [LARGE SCALE GENOMIC DNA]</scope>
    <source>
        <strain evidence="2">cv. JPN11</strain>
        <tissue evidence="1">Leaf</tissue>
    </source>
</reference>
<accession>A0ACC1Z326</accession>
<dbReference type="Proteomes" id="UP001164539">
    <property type="component" value="Chromosome 1"/>
</dbReference>
<dbReference type="EMBL" id="CM051394">
    <property type="protein sequence ID" value="KAJ4729659.1"/>
    <property type="molecule type" value="Genomic_DNA"/>
</dbReference>
<evidence type="ECO:0000313" key="1">
    <source>
        <dbReference type="EMBL" id="KAJ4729659.1"/>
    </source>
</evidence>
<organism evidence="1 2">
    <name type="scientific">Melia azedarach</name>
    <name type="common">Chinaberry tree</name>
    <dbReference type="NCBI Taxonomy" id="155640"/>
    <lineage>
        <taxon>Eukaryota</taxon>
        <taxon>Viridiplantae</taxon>
        <taxon>Streptophyta</taxon>
        <taxon>Embryophyta</taxon>
        <taxon>Tracheophyta</taxon>
        <taxon>Spermatophyta</taxon>
        <taxon>Magnoliopsida</taxon>
        <taxon>eudicotyledons</taxon>
        <taxon>Gunneridae</taxon>
        <taxon>Pentapetalae</taxon>
        <taxon>rosids</taxon>
        <taxon>malvids</taxon>
        <taxon>Sapindales</taxon>
        <taxon>Meliaceae</taxon>
        <taxon>Melia</taxon>
    </lineage>
</organism>
<gene>
    <name evidence="1" type="ORF">OWV82_002400</name>
</gene>
<proteinExistence type="predicted"/>
<sequence length="591" mass="65497">MAGISTTTINELPDVILSTILSAITDTRTRNSVSLVNQKFHSLERVTRTSLTLRGNARDLYMIPICFRSVKNLDLSKLSPWGQPILSLSTPSDPHLLAHRLRQAFPLVESLTIYTRLPSTLEILLPQWPGLRHLKLVRWHQRSQSALGADFIPLFEHCESLTSLDLSNFYFWTEDLPPVLQAHPDKAANLTYLNVLSTSFTEGFKSQEIRDITAACPNLNKFLIACTFDPRYIGFVSDETLTAIATNCPKLWLLHLVDTSSLATVRGDPDNDAFTTEDASVSREGLIQLCSELPLLEELVLDMGKNVRDSGLVLEVLKSKCANLKVLKLGQFHGVCLAIGSPLDGVALCEGLVSLSIKNCGDLSDMALIAIGRGCSRLAKFEVEGCKKVTFRGLKTMAFFVRKTLVEVKISCCKQLGALASCKAMEPIRDTIQILHIDCVWDGFEATEGSDSNGHTFDLNELNDEDDDLGYRKKRKFSLVEESSSMQSNTGNGGLSSKTWKRLKYLSLWIAVGQLLTPLPMVGLEDCPQMEEIRIKMEGDSRGLNKPPERAFGLSCLARYPRLTKLQLDFSDTLGLCSNCAGWGNRFDNLG</sequence>
<keyword evidence="2" id="KW-1185">Reference proteome</keyword>
<comment type="caution">
    <text evidence="1">The sequence shown here is derived from an EMBL/GenBank/DDBJ whole genome shotgun (WGS) entry which is preliminary data.</text>
</comment>